<keyword evidence="4 6" id="KW-1133">Transmembrane helix</keyword>
<keyword evidence="3 6" id="KW-0812">Transmembrane</keyword>
<evidence type="ECO:0000256" key="2">
    <source>
        <dbReference type="ARBA" id="ARBA00022475"/>
    </source>
</evidence>
<feature type="transmembrane region" description="Helical" evidence="6">
    <location>
        <begin position="274"/>
        <end position="295"/>
    </location>
</feature>
<organism evidence="7 8">
    <name type="scientific">Ekhidna lutea</name>
    <dbReference type="NCBI Taxonomy" id="447679"/>
    <lineage>
        <taxon>Bacteria</taxon>
        <taxon>Pseudomonadati</taxon>
        <taxon>Bacteroidota</taxon>
        <taxon>Cytophagia</taxon>
        <taxon>Cytophagales</taxon>
        <taxon>Reichenbachiellaceae</taxon>
        <taxon>Ekhidna</taxon>
    </lineage>
</organism>
<sequence>MSKQLFSLLKILLSVGLAGLLLYFVFKKVDWADFWERAESVDYRWVVASIILSIVAYVARAYRWNILLEPLGYKLKTSRTTLAVLIGYLANLLLPRLGEITRCGVLNRNDKVAIPSALGSVVSERIIDVLTLIILILISLIVESDRLFTFLSQAYQDLSIPNYMVIAIISVGVLGVLLLALFIKNQERLKGRFADLLKGFMAGLLSLRQIKKPYAFIASTIVLWVVYYLMSYIIVFSLPETAHLGLGAGFMLLITGGIALSLPVQSGFGTYHGMIAGMLLLYSVDQTTGIFLATLLHTSQIVAIALFGGIALVISFMIRRSSGRKTTN</sequence>
<dbReference type="Pfam" id="PF03706">
    <property type="entry name" value="LPG_synthase_TM"/>
    <property type="match status" value="1"/>
</dbReference>
<evidence type="ECO:0000313" key="8">
    <source>
        <dbReference type="Proteomes" id="UP000198393"/>
    </source>
</evidence>
<dbReference type="EMBL" id="FZPD01000004">
    <property type="protein sequence ID" value="SNT19708.1"/>
    <property type="molecule type" value="Genomic_DNA"/>
</dbReference>
<feature type="transmembrane region" description="Helical" evidence="6">
    <location>
        <begin position="7"/>
        <end position="25"/>
    </location>
</feature>
<evidence type="ECO:0000313" key="7">
    <source>
        <dbReference type="EMBL" id="SNT19708.1"/>
    </source>
</evidence>
<reference evidence="7 8" key="1">
    <citation type="submission" date="2017-06" db="EMBL/GenBank/DDBJ databases">
        <authorList>
            <person name="Kim H.J."/>
            <person name="Triplett B.A."/>
        </authorList>
    </citation>
    <scope>NUCLEOTIDE SEQUENCE [LARGE SCALE GENOMIC DNA]</scope>
    <source>
        <strain evidence="7 8">DSM 19307</strain>
    </source>
</reference>
<accession>A0A239KPV5</accession>
<evidence type="ECO:0000256" key="1">
    <source>
        <dbReference type="ARBA" id="ARBA00004651"/>
    </source>
</evidence>
<keyword evidence="2" id="KW-1003">Cell membrane</keyword>
<dbReference type="OrthoDB" id="9812094at2"/>
<name>A0A239KPV5_EKHLU</name>
<evidence type="ECO:0000256" key="6">
    <source>
        <dbReference type="SAM" id="Phobius"/>
    </source>
</evidence>
<feature type="transmembrane region" description="Helical" evidence="6">
    <location>
        <begin position="242"/>
        <end position="262"/>
    </location>
</feature>
<feature type="transmembrane region" description="Helical" evidence="6">
    <location>
        <begin position="126"/>
        <end position="142"/>
    </location>
</feature>
<dbReference type="RefSeq" id="WP_089357475.1">
    <property type="nucleotide sequence ID" value="NZ_FZPD01000004.1"/>
</dbReference>
<feature type="transmembrane region" description="Helical" evidence="6">
    <location>
        <begin position="45"/>
        <end position="62"/>
    </location>
</feature>
<comment type="subcellular location">
    <subcellularLocation>
        <location evidence="1">Cell membrane</location>
        <topology evidence="1">Multi-pass membrane protein</topology>
    </subcellularLocation>
</comment>
<dbReference type="AlphaFoldDB" id="A0A239KPV5"/>
<dbReference type="PANTHER" id="PTHR39087:SF2">
    <property type="entry name" value="UPF0104 MEMBRANE PROTEIN MJ1595"/>
    <property type="match status" value="1"/>
</dbReference>
<evidence type="ECO:0008006" key="9">
    <source>
        <dbReference type="Google" id="ProtNLM"/>
    </source>
</evidence>
<dbReference type="PANTHER" id="PTHR39087">
    <property type="entry name" value="UPF0104 MEMBRANE PROTEIN MJ1595"/>
    <property type="match status" value="1"/>
</dbReference>
<keyword evidence="5 6" id="KW-0472">Membrane</keyword>
<feature type="transmembrane region" description="Helical" evidence="6">
    <location>
        <begin position="301"/>
        <end position="318"/>
    </location>
</feature>
<feature type="transmembrane region" description="Helical" evidence="6">
    <location>
        <begin position="162"/>
        <end position="183"/>
    </location>
</feature>
<evidence type="ECO:0000256" key="3">
    <source>
        <dbReference type="ARBA" id="ARBA00022692"/>
    </source>
</evidence>
<protein>
    <recommendedName>
        <fullName evidence="9">Lysylphosphatidylglycerol synthase TM region</fullName>
    </recommendedName>
</protein>
<dbReference type="Proteomes" id="UP000198393">
    <property type="component" value="Unassembled WGS sequence"/>
</dbReference>
<proteinExistence type="predicted"/>
<evidence type="ECO:0000256" key="4">
    <source>
        <dbReference type="ARBA" id="ARBA00022989"/>
    </source>
</evidence>
<evidence type="ECO:0000256" key="5">
    <source>
        <dbReference type="ARBA" id="ARBA00023136"/>
    </source>
</evidence>
<feature type="transmembrane region" description="Helical" evidence="6">
    <location>
        <begin position="214"/>
        <end position="236"/>
    </location>
</feature>
<gene>
    <name evidence="7" type="ORF">SAMN05421640_2797</name>
</gene>
<keyword evidence="8" id="KW-1185">Reference proteome</keyword>
<dbReference type="GO" id="GO:0005886">
    <property type="term" value="C:plasma membrane"/>
    <property type="evidence" value="ECO:0007669"/>
    <property type="project" value="UniProtKB-SubCell"/>
</dbReference>
<dbReference type="InterPro" id="IPR022791">
    <property type="entry name" value="L-PG_synthase/AglD"/>
</dbReference>